<name>A0A0B2VD30_TOXCA</name>
<dbReference type="Proteomes" id="UP000031036">
    <property type="component" value="Unassembled WGS sequence"/>
</dbReference>
<proteinExistence type="predicted"/>
<reference evidence="2 3" key="1">
    <citation type="submission" date="2014-11" db="EMBL/GenBank/DDBJ databases">
        <title>Genetic blueprint of the zoonotic pathogen Toxocara canis.</title>
        <authorList>
            <person name="Zhu X.-Q."/>
            <person name="Korhonen P.K."/>
            <person name="Cai H."/>
            <person name="Young N.D."/>
            <person name="Nejsum P."/>
            <person name="von Samson-Himmelstjerna G."/>
            <person name="Boag P.R."/>
            <person name="Tan P."/>
            <person name="Li Q."/>
            <person name="Min J."/>
            <person name="Yang Y."/>
            <person name="Wang X."/>
            <person name="Fang X."/>
            <person name="Hall R.S."/>
            <person name="Hofmann A."/>
            <person name="Sternberg P.W."/>
            <person name="Jex A.R."/>
            <person name="Gasser R.B."/>
        </authorList>
    </citation>
    <scope>NUCLEOTIDE SEQUENCE [LARGE SCALE GENOMIC DNA]</scope>
    <source>
        <strain evidence="2">PN_DK_2014</strain>
    </source>
</reference>
<dbReference type="EMBL" id="JPKZ01002006">
    <property type="protein sequence ID" value="KHN78900.1"/>
    <property type="molecule type" value="Genomic_DNA"/>
</dbReference>
<keyword evidence="3" id="KW-1185">Reference proteome</keyword>
<dbReference type="AlphaFoldDB" id="A0A0B2VD30"/>
<evidence type="ECO:0000256" key="1">
    <source>
        <dbReference type="SAM" id="SignalP"/>
    </source>
</evidence>
<gene>
    <name evidence="2" type="ORF">Tcan_09315</name>
</gene>
<keyword evidence="1" id="KW-0732">Signal</keyword>
<comment type="caution">
    <text evidence="2">The sequence shown here is derived from an EMBL/GenBank/DDBJ whole genome shotgun (WGS) entry which is preliminary data.</text>
</comment>
<feature type="chain" id="PRO_5002095376" evidence="1">
    <location>
        <begin position="20"/>
        <end position="118"/>
    </location>
</feature>
<dbReference type="OrthoDB" id="5989849at2759"/>
<feature type="signal peptide" evidence="1">
    <location>
        <begin position="1"/>
        <end position="19"/>
    </location>
</feature>
<sequence>MRIALTILTIASSILSTHAQLVISACCGDVGHCKNYTSIDELIGVSCCGHQPINRFTQICCQNTVRERRHGPVYYDACCGNETVTNKQTCCGNVVSCRFHVYVVQKPLIKVTRKHHHL</sequence>
<dbReference type="PROSITE" id="PS51257">
    <property type="entry name" value="PROKAR_LIPOPROTEIN"/>
    <property type="match status" value="1"/>
</dbReference>
<evidence type="ECO:0000313" key="3">
    <source>
        <dbReference type="Proteomes" id="UP000031036"/>
    </source>
</evidence>
<organism evidence="2 3">
    <name type="scientific">Toxocara canis</name>
    <name type="common">Canine roundworm</name>
    <dbReference type="NCBI Taxonomy" id="6265"/>
    <lineage>
        <taxon>Eukaryota</taxon>
        <taxon>Metazoa</taxon>
        <taxon>Ecdysozoa</taxon>
        <taxon>Nematoda</taxon>
        <taxon>Chromadorea</taxon>
        <taxon>Rhabditida</taxon>
        <taxon>Spirurina</taxon>
        <taxon>Ascaridomorpha</taxon>
        <taxon>Ascaridoidea</taxon>
        <taxon>Toxocaridae</taxon>
        <taxon>Toxocara</taxon>
    </lineage>
</organism>
<evidence type="ECO:0000313" key="2">
    <source>
        <dbReference type="EMBL" id="KHN78900.1"/>
    </source>
</evidence>
<protein>
    <submittedName>
        <fullName evidence="2">Uncharacterized protein</fullName>
    </submittedName>
</protein>
<accession>A0A0B2VD30</accession>